<protein>
    <recommendedName>
        <fullName evidence="8">Magnesium transporter</fullName>
    </recommendedName>
</protein>
<dbReference type="InterPro" id="IPR008521">
    <property type="entry name" value="Mg_trans_NIPA"/>
</dbReference>
<gene>
    <name evidence="6" type="ORF">K450DRAFT_259117</name>
</gene>
<sequence>MIDGKYIGLILALCSSLLIGTSFVITKKGLQKSKTTNGHSSDSYQYLKNPVWWAGMITMIAGELLNFVGYTFAPAILITPLGALSVIIGAIMAAIFLKERLGPIGIIGCVLSLIGAVIIVLHAPEDPDVQSVQELLSYMLQPGFIVYGVLVVIVAILMIWRAVPRWGRTKPIVYVTICSLVGSLSVMAIKAFGIAVRLTISGTNQFTHPSTYFFMVMCIICILIQLNYFNKALDTFSTNVVNPIYFVFFTTATLVASAIMYHGWNSAGVVNTISLVCGFLIIFMGVYLLDSIARGGTAAQNEMAMKGPRQRQSFSVSQEELAIKSPDEKSGRAFEVGSTSNLVKRSRAASI</sequence>
<feature type="transmembrane region" description="Helical" evidence="5">
    <location>
        <begin position="76"/>
        <end position="97"/>
    </location>
</feature>
<dbReference type="GO" id="GO:0015095">
    <property type="term" value="F:magnesium ion transmembrane transporter activity"/>
    <property type="evidence" value="ECO:0007669"/>
    <property type="project" value="InterPro"/>
</dbReference>
<feature type="transmembrane region" description="Helical" evidence="5">
    <location>
        <begin position="267"/>
        <end position="289"/>
    </location>
</feature>
<evidence type="ECO:0000256" key="4">
    <source>
        <dbReference type="ARBA" id="ARBA00023136"/>
    </source>
</evidence>
<feature type="transmembrane region" description="Helical" evidence="5">
    <location>
        <begin position="6"/>
        <end position="25"/>
    </location>
</feature>
<organism evidence="6 7">
    <name type="scientific">Umbelopsis ramanniana AG</name>
    <dbReference type="NCBI Taxonomy" id="1314678"/>
    <lineage>
        <taxon>Eukaryota</taxon>
        <taxon>Fungi</taxon>
        <taxon>Fungi incertae sedis</taxon>
        <taxon>Mucoromycota</taxon>
        <taxon>Mucoromycotina</taxon>
        <taxon>Umbelopsidomycetes</taxon>
        <taxon>Umbelopsidales</taxon>
        <taxon>Umbelopsidaceae</taxon>
        <taxon>Umbelopsis</taxon>
    </lineage>
</organism>
<dbReference type="PANTHER" id="PTHR12570">
    <property type="match status" value="1"/>
</dbReference>
<feature type="transmembrane region" description="Helical" evidence="5">
    <location>
        <begin position="104"/>
        <end position="123"/>
    </location>
</feature>
<feature type="transmembrane region" description="Helical" evidence="5">
    <location>
        <begin position="241"/>
        <end position="261"/>
    </location>
</feature>
<dbReference type="SUPFAM" id="SSF103481">
    <property type="entry name" value="Multidrug resistance efflux transporter EmrE"/>
    <property type="match status" value="1"/>
</dbReference>
<dbReference type="EMBL" id="MU620965">
    <property type="protein sequence ID" value="KAI8575950.1"/>
    <property type="molecule type" value="Genomic_DNA"/>
</dbReference>
<dbReference type="AlphaFoldDB" id="A0AAD5E5F0"/>
<proteinExistence type="predicted"/>
<feature type="transmembrane region" description="Helical" evidence="5">
    <location>
        <begin position="212"/>
        <end position="229"/>
    </location>
</feature>
<evidence type="ECO:0000313" key="7">
    <source>
        <dbReference type="Proteomes" id="UP001206595"/>
    </source>
</evidence>
<keyword evidence="4 5" id="KW-0472">Membrane</keyword>
<evidence type="ECO:0000256" key="5">
    <source>
        <dbReference type="SAM" id="Phobius"/>
    </source>
</evidence>
<evidence type="ECO:0000256" key="2">
    <source>
        <dbReference type="ARBA" id="ARBA00022692"/>
    </source>
</evidence>
<dbReference type="Pfam" id="PF05653">
    <property type="entry name" value="Mg_trans_NIPA"/>
    <property type="match status" value="1"/>
</dbReference>
<dbReference type="Proteomes" id="UP001206595">
    <property type="component" value="Unassembled WGS sequence"/>
</dbReference>
<feature type="transmembrane region" description="Helical" evidence="5">
    <location>
        <begin position="135"/>
        <end position="160"/>
    </location>
</feature>
<evidence type="ECO:0000313" key="6">
    <source>
        <dbReference type="EMBL" id="KAI8575950.1"/>
    </source>
</evidence>
<dbReference type="PANTHER" id="PTHR12570:SF85">
    <property type="entry name" value="DUF803 DOMAIN MEMBRANE PROTEIN (AFU_ORTHOLOGUE AFUA_1G15880)"/>
    <property type="match status" value="1"/>
</dbReference>
<dbReference type="InterPro" id="IPR037185">
    <property type="entry name" value="EmrE-like"/>
</dbReference>
<dbReference type="RefSeq" id="XP_051440954.1">
    <property type="nucleotide sequence ID" value="XM_051591952.1"/>
</dbReference>
<feature type="transmembrane region" description="Helical" evidence="5">
    <location>
        <begin position="172"/>
        <end position="200"/>
    </location>
</feature>
<dbReference type="GeneID" id="75917295"/>
<evidence type="ECO:0008006" key="8">
    <source>
        <dbReference type="Google" id="ProtNLM"/>
    </source>
</evidence>
<comment type="subcellular location">
    <subcellularLocation>
        <location evidence="1">Membrane</location>
        <topology evidence="1">Multi-pass membrane protein</topology>
    </subcellularLocation>
</comment>
<keyword evidence="7" id="KW-1185">Reference proteome</keyword>
<evidence type="ECO:0000256" key="1">
    <source>
        <dbReference type="ARBA" id="ARBA00004141"/>
    </source>
</evidence>
<reference evidence="6" key="2">
    <citation type="journal article" date="2022" name="Proc. Natl. Acad. Sci. U.S.A.">
        <title>Diploid-dominant life cycles characterize the early evolution of Fungi.</title>
        <authorList>
            <person name="Amses K.R."/>
            <person name="Simmons D.R."/>
            <person name="Longcore J.E."/>
            <person name="Mondo S.J."/>
            <person name="Seto K."/>
            <person name="Jeronimo G.H."/>
            <person name="Bonds A.E."/>
            <person name="Quandt C.A."/>
            <person name="Davis W.J."/>
            <person name="Chang Y."/>
            <person name="Federici B.A."/>
            <person name="Kuo A."/>
            <person name="LaButti K."/>
            <person name="Pangilinan J."/>
            <person name="Andreopoulos W."/>
            <person name="Tritt A."/>
            <person name="Riley R."/>
            <person name="Hundley H."/>
            <person name="Johnson J."/>
            <person name="Lipzen A."/>
            <person name="Barry K."/>
            <person name="Lang B.F."/>
            <person name="Cuomo C.A."/>
            <person name="Buchler N.E."/>
            <person name="Grigoriev I.V."/>
            <person name="Spatafora J.W."/>
            <person name="Stajich J.E."/>
            <person name="James T.Y."/>
        </authorList>
    </citation>
    <scope>NUCLEOTIDE SEQUENCE</scope>
    <source>
        <strain evidence="6">AG</strain>
    </source>
</reference>
<comment type="caution">
    <text evidence="6">The sequence shown here is derived from an EMBL/GenBank/DDBJ whole genome shotgun (WGS) entry which is preliminary data.</text>
</comment>
<keyword evidence="3 5" id="KW-1133">Transmembrane helix</keyword>
<name>A0AAD5E5F0_UMBRA</name>
<keyword evidence="2 5" id="KW-0812">Transmembrane</keyword>
<evidence type="ECO:0000256" key="3">
    <source>
        <dbReference type="ARBA" id="ARBA00022989"/>
    </source>
</evidence>
<dbReference type="GO" id="GO:0016020">
    <property type="term" value="C:membrane"/>
    <property type="evidence" value="ECO:0007669"/>
    <property type="project" value="UniProtKB-SubCell"/>
</dbReference>
<accession>A0AAD5E5F0</accession>
<reference evidence="6" key="1">
    <citation type="submission" date="2021-06" db="EMBL/GenBank/DDBJ databases">
        <authorList>
            <consortium name="DOE Joint Genome Institute"/>
            <person name="Mondo S.J."/>
            <person name="Amses K.R."/>
            <person name="Simmons D.R."/>
            <person name="Longcore J.E."/>
            <person name="Seto K."/>
            <person name="Alves G.H."/>
            <person name="Bonds A.E."/>
            <person name="Quandt C.A."/>
            <person name="Davis W.J."/>
            <person name="Chang Y."/>
            <person name="Letcher P.M."/>
            <person name="Powell M.J."/>
            <person name="Kuo A."/>
            <person name="Labutti K."/>
            <person name="Pangilinan J."/>
            <person name="Andreopoulos W."/>
            <person name="Tritt A."/>
            <person name="Riley R."/>
            <person name="Hundley H."/>
            <person name="Johnson J."/>
            <person name="Lipzen A."/>
            <person name="Barry K."/>
            <person name="Berbee M.L."/>
            <person name="Buchler N.E."/>
            <person name="Grigoriev I.V."/>
            <person name="Spatafora J.W."/>
            <person name="Stajich J.E."/>
            <person name="James T.Y."/>
        </authorList>
    </citation>
    <scope>NUCLEOTIDE SEQUENCE</scope>
    <source>
        <strain evidence="6">AG</strain>
    </source>
</reference>